<protein>
    <submittedName>
        <fullName evidence="2">Uncharacterized protein</fullName>
    </submittedName>
</protein>
<dbReference type="EMBL" id="CDMY01000666">
    <property type="protein sequence ID" value="CEM29103.1"/>
    <property type="molecule type" value="Genomic_DNA"/>
</dbReference>
<reference evidence="2 3" key="1">
    <citation type="submission" date="2014-11" db="EMBL/GenBank/DDBJ databases">
        <authorList>
            <person name="Zhu J."/>
            <person name="Qi W."/>
            <person name="Song R."/>
        </authorList>
    </citation>
    <scope>NUCLEOTIDE SEQUENCE [LARGE SCALE GENOMIC DNA]</scope>
</reference>
<dbReference type="PhylomeDB" id="A0A0G4GHA2"/>
<evidence type="ECO:0000256" key="1">
    <source>
        <dbReference type="SAM" id="MobiDB-lite"/>
    </source>
</evidence>
<keyword evidence="3" id="KW-1185">Reference proteome</keyword>
<feature type="compositionally biased region" description="Acidic residues" evidence="1">
    <location>
        <begin position="329"/>
        <end position="339"/>
    </location>
</feature>
<name>A0A0G4GHA2_VITBC</name>
<dbReference type="VEuPathDB" id="CryptoDB:Vbra_9962"/>
<dbReference type="AlphaFoldDB" id="A0A0G4GHA2"/>
<gene>
    <name evidence="2" type="ORF">Vbra_9962</name>
</gene>
<dbReference type="InterPro" id="IPR027417">
    <property type="entry name" value="P-loop_NTPase"/>
</dbReference>
<organism evidence="2 3">
    <name type="scientific">Vitrella brassicaformis (strain CCMP3155)</name>
    <dbReference type="NCBI Taxonomy" id="1169540"/>
    <lineage>
        <taxon>Eukaryota</taxon>
        <taxon>Sar</taxon>
        <taxon>Alveolata</taxon>
        <taxon>Colpodellida</taxon>
        <taxon>Vitrellaceae</taxon>
        <taxon>Vitrella</taxon>
    </lineage>
</organism>
<evidence type="ECO:0000313" key="3">
    <source>
        <dbReference type="Proteomes" id="UP000041254"/>
    </source>
</evidence>
<sequence length="339" mass="37477">MSGLRTTRIGSSSILPTTEGSRGLGESSEVITQEDHADVKEVKTFVKGYQGDLAIILVTGAPGVGKSTLCNHMRSIMNAKGPCDNYVSYTRTRPGSHSGSVTSLFETYTLGGNERVCLQDGKGLEDGDLGLLELAITGRLMNNFDMTVSMDAIKEAQAKRGANKRLTEEDKKILDRLRSGNDDDPELERFRPKAVFVVLDATALGDREGEAMVRYRDMVEKIHEHEIKVCIILNKCDGVIGDLEERRAIWNDPVSLLDRPEVERLIEEVSEDLGVEPFDVYPMLAKPKRKELSPAHSLLVIRPFGFILSELKKCARESVHDPQECAPVADDESDDEDVS</sequence>
<dbReference type="SUPFAM" id="SSF52540">
    <property type="entry name" value="P-loop containing nucleoside triphosphate hydrolases"/>
    <property type="match status" value="1"/>
</dbReference>
<proteinExistence type="predicted"/>
<dbReference type="Gene3D" id="3.40.50.300">
    <property type="entry name" value="P-loop containing nucleotide triphosphate hydrolases"/>
    <property type="match status" value="1"/>
</dbReference>
<accession>A0A0G4GHA2</accession>
<feature type="region of interest" description="Disordered" evidence="1">
    <location>
        <begin position="1"/>
        <end position="32"/>
    </location>
</feature>
<dbReference type="Proteomes" id="UP000041254">
    <property type="component" value="Unassembled WGS sequence"/>
</dbReference>
<dbReference type="InParanoid" id="A0A0G4GHA2"/>
<feature type="region of interest" description="Disordered" evidence="1">
    <location>
        <begin position="318"/>
        <end position="339"/>
    </location>
</feature>
<feature type="compositionally biased region" description="Polar residues" evidence="1">
    <location>
        <begin position="1"/>
        <end position="20"/>
    </location>
</feature>
<evidence type="ECO:0000313" key="2">
    <source>
        <dbReference type="EMBL" id="CEM29103.1"/>
    </source>
</evidence>